<gene>
    <name evidence="3" type="ORF">HCU67_12400</name>
</gene>
<dbReference type="InterPro" id="IPR016181">
    <property type="entry name" value="Acyl_CoA_acyltransferase"/>
</dbReference>
<organism evidence="3 4">
    <name type="scientific">Croceivirga thetidis</name>
    <dbReference type="NCBI Taxonomy" id="2721623"/>
    <lineage>
        <taxon>Bacteria</taxon>
        <taxon>Pseudomonadati</taxon>
        <taxon>Bacteroidota</taxon>
        <taxon>Flavobacteriia</taxon>
        <taxon>Flavobacteriales</taxon>
        <taxon>Flavobacteriaceae</taxon>
        <taxon>Croceivirga</taxon>
    </lineage>
</organism>
<dbReference type="PANTHER" id="PTHR13947">
    <property type="entry name" value="GNAT FAMILY N-ACETYLTRANSFERASE"/>
    <property type="match status" value="1"/>
</dbReference>
<evidence type="ECO:0000259" key="2">
    <source>
        <dbReference type="PROSITE" id="PS51186"/>
    </source>
</evidence>
<keyword evidence="1" id="KW-0808">Transferase</keyword>
<evidence type="ECO:0000256" key="1">
    <source>
        <dbReference type="ARBA" id="ARBA00022679"/>
    </source>
</evidence>
<comment type="caution">
    <text evidence="3">The sequence shown here is derived from an EMBL/GenBank/DDBJ whole genome shotgun (WGS) entry which is preliminary data.</text>
</comment>
<proteinExistence type="predicted"/>
<dbReference type="EMBL" id="JAAWWL010000002">
    <property type="protein sequence ID" value="NKI32749.1"/>
    <property type="molecule type" value="Genomic_DNA"/>
</dbReference>
<dbReference type="PROSITE" id="PS51186">
    <property type="entry name" value="GNAT"/>
    <property type="match status" value="1"/>
</dbReference>
<keyword evidence="4" id="KW-1185">Reference proteome</keyword>
<evidence type="ECO:0000313" key="4">
    <source>
        <dbReference type="Proteomes" id="UP000718451"/>
    </source>
</evidence>
<dbReference type="Gene3D" id="3.40.630.30">
    <property type="match status" value="1"/>
</dbReference>
<sequence>MEQIQIVDFKDSYSAAFKTINQEWIEQYFEMEEMDRKALEHPKEYILDKGGHIVVALLDDEPVGVCALIKMNHPEFDFELAKMGVSPKAQGMGVGYKLGKSIIEKAQNIGAKTIYLESNTILKPAINLYRKLGFTEIKGIETPYQRCDIQMIKYIS</sequence>
<dbReference type="SUPFAM" id="SSF55729">
    <property type="entry name" value="Acyl-CoA N-acyltransferases (Nat)"/>
    <property type="match status" value="1"/>
</dbReference>
<reference evidence="3 4" key="1">
    <citation type="submission" date="2020-04" db="EMBL/GenBank/DDBJ databases">
        <authorList>
            <person name="Yoon J."/>
        </authorList>
    </citation>
    <scope>NUCLEOTIDE SEQUENCE [LARGE SCALE GENOMIC DNA]</scope>
    <source>
        <strain evidence="3 4">DJ-13</strain>
    </source>
</reference>
<protein>
    <submittedName>
        <fullName evidence="3">GNAT family N-acetyltransferase</fullName>
    </submittedName>
</protein>
<dbReference type="Proteomes" id="UP000718451">
    <property type="component" value="Unassembled WGS sequence"/>
</dbReference>
<dbReference type="CDD" id="cd04301">
    <property type="entry name" value="NAT_SF"/>
    <property type="match status" value="1"/>
</dbReference>
<feature type="domain" description="N-acetyltransferase" evidence="2">
    <location>
        <begin position="15"/>
        <end position="156"/>
    </location>
</feature>
<name>A0ABX1GT04_9FLAO</name>
<dbReference type="PANTHER" id="PTHR13947:SF37">
    <property type="entry name" value="LD18367P"/>
    <property type="match status" value="1"/>
</dbReference>
<dbReference type="InterPro" id="IPR050769">
    <property type="entry name" value="NAT_camello-type"/>
</dbReference>
<dbReference type="RefSeq" id="WP_168552926.1">
    <property type="nucleotide sequence ID" value="NZ_JAAWWL010000002.1"/>
</dbReference>
<evidence type="ECO:0000313" key="3">
    <source>
        <dbReference type="EMBL" id="NKI32749.1"/>
    </source>
</evidence>
<dbReference type="Pfam" id="PF00583">
    <property type="entry name" value="Acetyltransf_1"/>
    <property type="match status" value="1"/>
</dbReference>
<dbReference type="InterPro" id="IPR000182">
    <property type="entry name" value="GNAT_dom"/>
</dbReference>
<accession>A0ABX1GT04</accession>